<dbReference type="InterPro" id="IPR032799">
    <property type="entry name" value="TAXi_C"/>
</dbReference>
<reference evidence="4" key="1">
    <citation type="journal article" date="2024" name="IScience">
        <title>Strigolactones Initiate the Formation of Haustorium-like Structures in Castilleja.</title>
        <authorList>
            <person name="Buerger M."/>
            <person name="Peterson D."/>
            <person name="Chory J."/>
        </authorList>
    </citation>
    <scope>NUCLEOTIDE SEQUENCE [LARGE SCALE GENOMIC DNA]</scope>
</reference>
<evidence type="ECO:0000259" key="2">
    <source>
        <dbReference type="PROSITE" id="PS51767"/>
    </source>
</evidence>
<keyword evidence="4" id="KW-1185">Reference proteome</keyword>
<organism evidence="3 4">
    <name type="scientific">Castilleja foliolosa</name>
    <dbReference type="NCBI Taxonomy" id="1961234"/>
    <lineage>
        <taxon>Eukaryota</taxon>
        <taxon>Viridiplantae</taxon>
        <taxon>Streptophyta</taxon>
        <taxon>Embryophyta</taxon>
        <taxon>Tracheophyta</taxon>
        <taxon>Spermatophyta</taxon>
        <taxon>Magnoliopsida</taxon>
        <taxon>eudicotyledons</taxon>
        <taxon>Gunneridae</taxon>
        <taxon>Pentapetalae</taxon>
        <taxon>asterids</taxon>
        <taxon>lamiids</taxon>
        <taxon>Lamiales</taxon>
        <taxon>Orobanchaceae</taxon>
        <taxon>Pedicularideae</taxon>
        <taxon>Castillejinae</taxon>
        <taxon>Castilleja</taxon>
    </lineage>
</organism>
<dbReference type="Pfam" id="PF14543">
    <property type="entry name" value="TAXi_N"/>
    <property type="match status" value="1"/>
</dbReference>
<evidence type="ECO:0000256" key="1">
    <source>
        <dbReference type="ARBA" id="ARBA00007447"/>
    </source>
</evidence>
<dbReference type="InterPro" id="IPR033121">
    <property type="entry name" value="PEPTIDASE_A1"/>
</dbReference>
<gene>
    <name evidence="3" type="ORF">CASFOL_011185</name>
</gene>
<dbReference type="SUPFAM" id="SSF50630">
    <property type="entry name" value="Acid proteases"/>
    <property type="match status" value="1"/>
</dbReference>
<accession>A0ABD3DUR5</accession>
<dbReference type="PROSITE" id="PS51767">
    <property type="entry name" value="PEPTIDASE_A1"/>
    <property type="match status" value="1"/>
</dbReference>
<proteinExistence type="inferred from homology"/>
<dbReference type="InterPro" id="IPR021109">
    <property type="entry name" value="Peptidase_aspartic_dom_sf"/>
</dbReference>
<dbReference type="AlphaFoldDB" id="A0ABD3DUR5"/>
<feature type="domain" description="Peptidase A1" evidence="2">
    <location>
        <begin position="39"/>
        <end position="375"/>
    </location>
</feature>
<comment type="caution">
    <text evidence="3">The sequence shown here is derived from an EMBL/GenBank/DDBJ whole genome shotgun (WGS) entry which is preliminary data.</text>
</comment>
<dbReference type="InterPro" id="IPR001461">
    <property type="entry name" value="Aspartic_peptidase_A1"/>
</dbReference>
<dbReference type="PANTHER" id="PTHR13683:SF800">
    <property type="entry name" value="EUKARYOTIC ASPARTYL PROTEASE FAMILY PROTEIN"/>
    <property type="match status" value="1"/>
</dbReference>
<dbReference type="InterPro" id="IPR032861">
    <property type="entry name" value="TAXi_N"/>
</dbReference>
<dbReference type="Gene3D" id="2.40.70.10">
    <property type="entry name" value="Acid Proteases"/>
    <property type="match status" value="2"/>
</dbReference>
<protein>
    <recommendedName>
        <fullName evidence="2">Peptidase A1 domain-containing protein</fullName>
    </recommendedName>
</protein>
<dbReference type="PANTHER" id="PTHR13683">
    <property type="entry name" value="ASPARTYL PROTEASES"/>
    <property type="match status" value="1"/>
</dbReference>
<dbReference type="EMBL" id="JAVIJP010000013">
    <property type="protein sequence ID" value="KAL3646005.1"/>
    <property type="molecule type" value="Genomic_DNA"/>
</dbReference>
<comment type="similarity">
    <text evidence="1">Belongs to the peptidase A1 family.</text>
</comment>
<evidence type="ECO:0000313" key="4">
    <source>
        <dbReference type="Proteomes" id="UP001632038"/>
    </source>
</evidence>
<dbReference type="Pfam" id="PF14541">
    <property type="entry name" value="TAXi_C"/>
    <property type="match status" value="1"/>
</dbReference>
<name>A0ABD3DUR5_9LAMI</name>
<sequence length="385" mass="42787">MHQEMYVKAFSLYLWTRITAVYGAYYLPLSGNVYPAGHYTVTMEIGNPPKPFVLDVILLGFSVFNNPYDFRNEAVISCADSACISLGGLRDHYTDICESSDVPCQYSFNYADGSLSQGILIRDTFPLTYNGETIYPTLSFGCGDPIQYAHSSHGHDAPIDGVLGLGKGESGILKQLSNMGVTRNVVGHCLSGHGGGYISFNEVPASIVWKHTLNNDGPYYNLGIAKILFGRRTTNIRRYTTIFDSGSTYTYLASKAYWTIFDLVSLKINNNLNGRLSVAVGDDTLPVCWQDVRPIETISQVDSYFVPLTLSFVDEKVGFEIPPQNYLIISEKNNVCLGIMENPEYELRDIHLIGDISMQDKLVIYDNDNGRVGWATVPTCNIFDQ</sequence>
<evidence type="ECO:0000313" key="3">
    <source>
        <dbReference type="EMBL" id="KAL3646005.1"/>
    </source>
</evidence>
<dbReference type="Proteomes" id="UP001632038">
    <property type="component" value="Unassembled WGS sequence"/>
</dbReference>